<evidence type="ECO:0000313" key="3">
    <source>
        <dbReference type="Proteomes" id="UP000028713"/>
    </source>
</evidence>
<evidence type="ECO:0000256" key="1">
    <source>
        <dbReference type="SAM" id="SignalP"/>
    </source>
</evidence>
<keyword evidence="3" id="KW-1185">Reference proteome</keyword>
<comment type="caution">
    <text evidence="2">The sequence shown here is derived from an EMBL/GenBank/DDBJ whole genome shotgun (WGS) entry which is preliminary data.</text>
</comment>
<gene>
    <name evidence="2" type="ORF">IX39_19580</name>
</gene>
<name>A0A085YZ72_9FLAO</name>
<accession>A0A085YZ72</accession>
<sequence length="96" mass="10582">MKKMILILALGMAGVMSAKDVVKETSVQKSESENVEKVQNTESAENLTSNKSKKLFSNIPVRTSCGLVTYITWDSDWGQECLISDMEAADYIMCAP</sequence>
<protein>
    <submittedName>
        <fullName evidence="2">Uncharacterized protein</fullName>
    </submittedName>
</protein>
<evidence type="ECO:0000313" key="2">
    <source>
        <dbReference type="EMBL" id="KFE97485.1"/>
    </source>
</evidence>
<reference evidence="2 3" key="1">
    <citation type="submission" date="2014-07" db="EMBL/GenBank/DDBJ databases">
        <title>Genome of Chryseobacterium formosense LMG 24722.</title>
        <authorList>
            <person name="Pipes S.E."/>
            <person name="Stropko S.J."/>
            <person name="Newman J.D."/>
        </authorList>
    </citation>
    <scope>NUCLEOTIDE SEQUENCE [LARGE SCALE GENOMIC DNA]</scope>
    <source>
        <strain evidence="2 3">LMG 24722</strain>
    </source>
</reference>
<dbReference type="AlphaFoldDB" id="A0A085YZ72"/>
<dbReference type="RefSeq" id="WP_034679430.1">
    <property type="nucleotide sequence ID" value="NZ_FPAP01000003.1"/>
</dbReference>
<keyword evidence="1" id="KW-0732">Signal</keyword>
<proteinExistence type="predicted"/>
<dbReference type="OrthoDB" id="1264995at2"/>
<dbReference type="Proteomes" id="UP000028713">
    <property type="component" value="Unassembled WGS sequence"/>
</dbReference>
<dbReference type="STRING" id="236814.IX39_19580"/>
<dbReference type="EMBL" id="JPRP01000005">
    <property type="protein sequence ID" value="KFE97485.1"/>
    <property type="molecule type" value="Genomic_DNA"/>
</dbReference>
<feature type="chain" id="PRO_5001800317" evidence="1">
    <location>
        <begin position="19"/>
        <end position="96"/>
    </location>
</feature>
<feature type="signal peptide" evidence="1">
    <location>
        <begin position="1"/>
        <end position="18"/>
    </location>
</feature>
<organism evidence="2 3">
    <name type="scientific">Chryseobacterium formosense</name>
    <dbReference type="NCBI Taxonomy" id="236814"/>
    <lineage>
        <taxon>Bacteria</taxon>
        <taxon>Pseudomonadati</taxon>
        <taxon>Bacteroidota</taxon>
        <taxon>Flavobacteriia</taxon>
        <taxon>Flavobacteriales</taxon>
        <taxon>Weeksellaceae</taxon>
        <taxon>Chryseobacterium group</taxon>
        <taxon>Chryseobacterium</taxon>
    </lineage>
</organism>